<proteinExistence type="predicted"/>
<dbReference type="Gene3D" id="3.30.70.330">
    <property type="match status" value="1"/>
</dbReference>
<dbReference type="PROSITE" id="PS50800">
    <property type="entry name" value="SAP"/>
    <property type="match status" value="1"/>
</dbReference>
<dbReference type="InterPro" id="IPR003034">
    <property type="entry name" value="SAP_dom"/>
</dbReference>
<dbReference type="SUPFAM" id="SSF68906">
    <property type="entry name" value="SAP domain"/>
    <property type="match status" value="1"/>
</dbReference>
<dbReference type="EMBL" id="MCGE01000003">
    <property type="protein sequence ID" value="ORZ23082.1"/>
    <property type="molecule type" value="Genomic_DNA"/>
</dbReference>
<evidence type="ECO:0000313" key="3">
    <source>
        <dbReference type="EMBL" id="ORZ23082.1"/>
    </source>
</evidence>
<dbReference type="CDD" id="cd12432">
    <property type="entry name" value="RRM_ACINU"/>
    <property type="match status" value="1"/>
</dbReference>
<organism evidence="3 4">
    <name type="scientific">Absidia repens</name>
    <dbReference type="NCBI Taxonomy" id="90262"/>
    <lineage>
        <taxon>Eukaryota</taxon>
        <taxon>Fungi</taxon>
        <taxon>Fungi incertae sedis</taxon>
        <taxon>Mucoromycota</taxon>
        <taxon>Mucoromycotina</taxon>
        <taxon>Mucoromycetes</taxon>
        <taxon>Mucorales</taxon>
        <taxon>Cunninghamellaceae</taxon>
        <taxon>Absidia</taxon>
    </lineage>
</organism>
<name>A0A1X2IVP8_9FUNG</name>
<feature type="region of interest" description="Disordered" evidence="1">
    <location>
        <begin position="63"/>
        <end position="235"/>
    </location>
</feature>
<dbReference type="InterPro" id="IPR035979">
    <property type="entry name" value="RBD_domain_sf"/>
</dbReference>
<evidence type="ECO:0000256" key="1">
    <source>
        <dbReference type="SAM" id="MobiDB-lite"/>
    </source>
</evidence>
<feature type="compositionally biased region" description="Basic and acidic residues" evidence="1">
    <location>
        <begin position="185"/>
        <end position="218"/>
    </location>
</feature>
<evidence type="ECO:0000259" key="2">
    <source>
        <dbReference type="PROSITE" id="PS50800"/>
    </source>
</evidence>
<dbReference type="GO" id="GO:0003676">
    <property type="term" value="F:nucleic acid binding"/>
    <property type="evidence" value="ECO:0007669"/>
    <property type="project" value="InterPro"/>
</dbReference>
<sequence>MAESIDPKSLRVVDLKEELGKRNLAKTGKKDELVARLTEALATEAEGGPEAVAPVEGEVAVSTAATGTVTTDDALVPPVTEEVTSREQAAETHSTTDFTQHEPPKAIEQQIQSNDVVEPKSLDASAPIETTTKSVEETTAVLQKDIIMSSEDSTKSATSSATKPIPSTAPESDQTQPHNTGEVSKLLDKDAITDDQESALKRKRDELVQDQEDKRSKTESTMTKEPSPSMAHVEETADQTAICIKGFVRPLITKHLQEFIKQYGEIKRFWIDPIKTHCYIIYETLDQAANAFESIDGTVYPPNTGKQVTVLRLSPAQASTLIDREQQVADNHGRLNWEKLVENVLNNQVIDEPSPAENSPTSSKRRLGGLEQITRQLQQRGAVSAIMDQEQQQSPSILDRLSTSNTRVSMPTPTTATSQITIAGASKLMEGKSLDDLFLKTKAHPPLYYLPVDKKSAENRLESMRIILFY</sequence>
<protein>
    <recommendedName>
        <fullName evidence="2">SAP domain-containing protein</fullName>
    </recommendedName>
</protein>
<dbReference type="Gene3D" id="1.10.720.30">
    <property type="entry name" value="SAP domain"/>
    <property type="match status" value="1"/>
</dbReference>
<keyword evidence="4" id="KW-1185">Reference proteome</keyword>
<dbReference type="SMART" id="SM00513">
    <property type="entry name" value="SAP"/>
    <property type="match status" value="1"/>
</dbReference>
<dbReference type="PANTHER" id="PTHR47031:SF3">
    <property type="entry name" value="SAP DOMAIN-CONTAINING PROTEIN"/>
    <property type="match status" value="1"/>
</dbReference>
<dbReference type="InterPro" id="IPR034257">
    <property type="entry name" value="Acinus_RRM"/>
</dbReference>
<feature type="compositionally biased region" description="Polar residues" evidence="1">
    <location>
        <begin position="169"/>
        <end position="182"/>
    </location>
</feature>
<dbReference type="OrthoDB" id="5348404at2759"/>
<gene>
    <name evidence="3" type="ORF">BCR42DRAFT_128805</name>
</gene>
<feature type="compositionally biased region" description="Low complexity" evidence="1">
    <location>
        <begin position="149"/>
        <end position="163"/>
    </location>
</feature>
<dbReference type="InterPro" id="IPR032552">
    <property type="entry name" value="RSB_motif"/>
</dbReference>
<comment type="caution">
    <text evidence="3">The sequence shown here is derived from an EMBL/GenBank/DDBJ whole genome shotgun (WGS) entry which is preliminary data.</text>
</comment>
<dbReference type="Proteomes" id="UP000193560">
    <property type="component" value="Unassembled WGS sequence"/>
</dbReference>
<reference evidence="3 4" key="1">
    <citation type="submission" date="2016-07" db="EMBL/GenBank/DDBJ databases">
        <title>Pervasive Adenine N6-methylation of Active Genes in Fungi.</title>
        <authorList>
            <consortium name="DOE Joint Genome Institute"/>
            <person name="Mondo S.J."/>
            <person name="Dannebaum R.O."/>
            <person name="Kuo R.C."/>
            <person name="Labutti K."/>
            <person name="Haridas S."/>
            <person name="Kuo A."/>
            <person name="Salamov A."/>
            <person name="Ahrendt S.R."/>
            <person name="Lipzen A."/>
            <person name="Sullivan W."/>
            <person name="Andreopoulos W.B."/>
            <person name="Clum A."/>
            <person name="Lindquist E."/>
            <person name="Daum C."/>
            <person name="Ramamoorthy G.K."/>
            <person name="Gryganskyi A."/>
            <person name="Culley D."/>
            <person name="Magnuson J.K."/>
            <person name="James T.Y."/>
            <person name="O'Malley M.A."/>
            <person name="Stajich J.E."/>
            <person name="Spatafora J.W."/>
            <person name="Visel A."/>
            <person name="Grigoriev I.V."/>
        </authorList>
    </citation>
    <scope>NUCLEOTIDE SEQUENCE [LARGE SCALE GENOMIC DNA]</scope>
    <source>
        <strain evidence="3 4">NRRL 1336</strain>
    </source>
</reference>
<evidence type="ECO:0000313" key="4">
    <source>
        <dbReference type="Proteomes" id="UP000193560"/>
    </source>
</evidence>
<dbReference type="InterPro" id="IPR012677">
    <property type="entry name" value="Nucleotide-bd_a/b_plait_sf"/>
</dbReference>
<dbReference type="Pfam" id="PF16294">
    <property type="entry name" value="RSB_motif"/>
    <property type="match status" value="1"/>
</dbReference>
<dbReference type="PANTHER" id="PTHR47031">
    <property type="entry name" value="SAP DNA-BINDING DOMAIN-CONTAINING PROTEIN"/>
    <property type="match status" value="1"/>
</dbReference>
<dbReference type="SUPFAM" id="SSF54928">
    <property type="entry name" value="RNA-binding domain, RBD"/>
    <property type="match status" value="1"/>
</dbReference>
<dbReference type="AlphaFoldDB" id="A0A1X2IVP8"/>
<feature type="domain" description="SAP" evidence="2">
    <location>
        <begin position="7"/>
        <end position="41"/>
    </location>
</feature>
<dbReference type="Pfam" id="PF02037">
    <property type="entry name" value="SAP"/>
    <property type="match status" value="1"/>
</dbReference>
<feature type="compositionally biased region" description="Low complexity" evidence="1">
    <location>
        <begin position="63"/>
        <end position="76"/>
    </location>
</feature>
<dbReference type="STRING" id="90262.A0A1X2IVP8"/>
<dbReference type="InterPro" id="IPR036361">
    <property type="entry name" value="SAP_dom_sf"/>
</dbReference>
<accession>A0A1X2IVP8</accession>